<dbReference type="PANTHER" id="PTHR46268:SF6">
    <property type="entry name" value="UNIVERSAL STRESS PROTEIN UP12"/>
    <property type="match status" value="1"/>
</dbReference>
<dbReference type="InterPro" id="IPR014729">
    <property type="entry name" value="Rossmann-like_a/b/a_fold"/>
</dbReference>
<dbReference type="Pfam" id="PF00582">
    <property type="entry name" value="Usp"/>
    <property type="match status" value="2"/>
</dbReference>
<dbReference type="PRINTS" id="PR01438">
    <property type="entry name" value="UNVRSLSTRESS"/>
</dbReference>
<dbReference type="SUPFAM" id="SSF52402">
    <property type="entry name" value="Adenine nucleotide alpha hydrolases-like"/>
    <property type="match status" value="2"/>
</dbReference>
<dbReference type="RefSeq" id="WP_092446531.1">
    <property type="nucleotide sequence ID" value="NZ_LT629774.1"/>
</dbReference>
<dbReference type="STRING" id="1249933.SAMN04489797_1959"/>
<sequence>MNKILVPTDFSEQAENALKVAAMLARTYNAEIYLLHMMEIPMQHSDPGQAKSDIPETLFFMNLARKRFENLIAQDYLKDITVHETVKTDITFNEIKDSCKEFDIDMIVMGSHGATGMMEMFVGSNAEKVVRSSEVPVLVIKNEHQTFKVNNFVFASDFQNDNKETYKQAVKFAKAFGSKIHLLLVITSSNFMTSYEAKTRINDFISGIDYDNYTITIHNDYTVEQGILNVSKDINADLIGISTHGRQGIAHFFNGSISEDIVNHAKRPVITFKI</sequence>
<dbReference type="Gene3D" id="3.40.50.620">
    <property type="entry name" value="HUPs"/>
    <property type="match status" value="2"/>
</dbReference>
<evidence type="ECO:0000313" key="4">
    <source>
        <dbReference type="Proteomes" id="UP000198963"/>
    </source>
</evidence>
<keyword evidence="4" id="KW-1185">Reference proteome</keyword>
<dbReference type="PANTHER" id="PTHR46268">
    <property type="entry name" value="STRESS RESPONSE PROTEIN NHAX"/>
    <property type="match status" value="1"/>
</dbReference>
<gene>
    <name evidence="3" type="ORF">SAMN04489797_1959</name>
</gene>
<dbReference type="InterPro" id="IPR006016">
    <property type="entry name" value="UspA"/>
</dbReference>
<comment type="similarity">
    <text evidence="1">Belongs to the universal stress protein A family.</text>
</comment>
<dbReference type="EMBL" id="LT629774">
    <property type="protein sequence ID" value="SDS60075.1"/>
    <property type="molecule type" value="Genomic_DNA"/>
</dbReference>
<dbReference type="InterPro" id="IPR006015">
    <property type="entry name" value="Universal_stress_UspA"/>
</dbReference>
<evidence type="ECO:0000313" key="3">
    <source>
        <dbReference type="EMBL" id="SDS60075.1"/>
    </source>
</evidence>
<dbReference type="Proteomes" id="UP000198963">
    <property type="component" value="Chromosome I"/>
</dbReference>
<evidence type="ECO:0000259" key="2">
    <source>
        <dbReference type="Pfam" id="PF00582"/>
    </source>
</evidence>
<feature type="domain" description="UspA" evidence="2">
    <location>
        <begin position="223"/>
        <end position="272"/>
    </location>
</feature>
<name>A0A1H1TID8_9FLAO</name>
<organism evidence="3 4">
    <name type="scientific">Winogradskyella sediminis</name>
    <dbReference type="NCBI Taxonomy" id="1382466"/>
    <lineage>
        <taxon>Bacteria</taxon>
        <taxon>Pseudomonadati</taxon>
        <taxon>Bacteroidota</taxon>
        <taxon>Flavobacteriia</taxon>
        <taxon>Flavobacteriales</taxon>
        <taxon>Flavobacteriaceae</taxon>
        <taxon>Winogradskyella</taxon>
    </lineage>
</organism>
<dbReference type="AlphaFoldDB" id="A0A1H1TID8"/>
<reference evidence="3 4" key="1">
    <citation type="submission" date="2016-10" db="EMBL/GenBank/DDBJ databases">
        <authorList>
            <person name="Varghese N."/>
            <person name="Submissions S."/>
        </authorList>
    </citation>
    <scope>NUCLEOTIDE SEQUENCE [LARGE SCALE GENOMIC DNA]</scope>
    <source>
        <strain evidence="3 4">RHA_55</strain>
    </source>
</reference>
<accession>A0A1H1TID8</accession>
<proteinExistence type="inferred from homology"/>
<dbReference type="CDD" id="cd00293">
    <property type="entry name" value="USP-like"/>
    <property type="match status" value="2"/>
</dbReference>
<evidence type="ECO:0000256" key="1">
    <source>
        <dbReference type="ARBA" id="ARBA00008791"/>
    </source>
</evidence>
<protein>
    <submittedName>
        <fullName evidence="3">Nucleotide-binding universal stress protein, UspA family</fullName>
    </submittedName>
</protein>
<feature type="domain" description="UspA" evidence="2">
    <location>
        <begin position="2"/>
        <end position="141"/>
    </location>
</feature>